<dbReference type="InterPro" id="IPR023299">
    <property type="entry name" value="ATPase_P-typ_cyto_dom_N"/>
</dbReference>
<dbReference type="Gene3D" id="3.40.1110.10">
    <property type="entry name" value="Calcium-transporting ATPase, cytoplasmic domain N"/>
    <property type="match status" value="1"/>
</dbReference>
<dbReference type="Pfam" id="PF00690">
    <property type="entry name" value="Cation_ATPase_N"/>
    <property type="match status" value="1"/>
</dbReference>
<dbReference type="InterPro" id="IPR059000">
    <property type="entry name" value="ATPase_P-type_domA"/>
</dbReference>
<dbReference type="SUPFAM" id="SSF81653">
    <property type="entry name" value="Calcium ATPase, transduction domain A"/>
    <property type="match status" value="1"/>
</dbReference>
<evidence type="ECO:0000313" key="12">
    <source>
        <dbReference type="Proteomes" id="UP000176648"/>
    </source>
</evidence>
<dbReference type="GO" id="GO:0019829">
    <property type="term" value="F:ATPase-coupled monoatomic cation transmembrane transporter activity"/>
    <property type="evidence" value="ECO:0007669"/>
    <property type="project" value="TreeGrafter"/>
</dbReference>
<dbReference type="Pfam" id="PF00689">
    <property type="entry name" value="Cation_ATPase_C"/>
    <property type="match status" value="1"/>
</dbReference>
<dbReference type="Gene3D" id="3.40.50.1000">
    <property type="entry name" value="HAD superfamily/HAD-like"/>
    <property type="match status" value="1"/>
</dbReference>
<keyword evidence="7 9" id="KW-1133">Transmembrane helix</keyword>
<dbReference type="PRINTS" id="PR00120">
    <property type="entry name" value="HATPASE"/>
</dbReference>
<dbReference type="GO" id="GO:0016887">
    <property type="term" value="F:ATP hydrolysis activity"/>
    <property type="evidence" value="ECO:0007669"/>
    <property type="project" value="InterPro"/>
</dbReference>
<dbReference type="Pfam" id="PF00122">
    <property type="entry name" value="E1-E2_ATPase"/>
    <property type="match status" value="1"/>
</dbReference>
<dbReference type="Proteomes" id="UP000176648">
    <property type="component" value="Unassembled WGS sequence"/>
</dbReference>
<comment type="caution">
    <text evidence="11">The sequence shown here is derived from an EMBL/GenBank/DDBJ whole genome shotgun (WGS) entry which is preliminary data.</text>
</comment>
<evidence type="ECO:0000256" key="2">
    <source>
        <dbReference type="ARBA" id="ARBA00005675"/>
    </source>
</evidence>
<feature type="transmembrane region" description="Helical" evidence="9">
    <location>
        <begin position="59"/>
        <end position="77"/>
    </location>
</feature>
<dbReference type="NCBIfam" id="TIGR01494">
    <property type="entry name" value="ATPase_P-type"/>
    <property type="match status" value="2"/>
</dbReference>
<dbReference type="SFLD" id="SFLDF00027">
    <property type="entry name" value="p-type_atpase"/>
    <property type="match status" value="1"/>
</dbReference>
<name>A0A1G2C503_9BACT</name>
<dbReference type="InterPro" id="IPR001757">
    <property type="entry name" value="P_typ_ATPase"/>
</dbReference>
<proteinExistence type="inferred from homology"/>
<dbReference type="Gene3D" id="2.70.150.10">
    <property type="entry name" value="Calcium-transporting ATPase, cytoplasmic transduction domain A"/>
    <property type="match status" value="1"/>
</dbReference>
<dbReference type="SUPFAM" id="SSF81665">
    <property type="entry name" value="Calcium ATPase, transmembrane domain M"/>
    <property type="match status" value="1"/>
</dbReference>
<dbReference type="InterPro" id="IPR018303">
    <property type="entry name" value="ATPase_P-typ_P_site"/>
</dbReference>
<feature type="transmembrane region" description="Helical" evidence="9">
    <location>
        <begin position="867"/>
        <end position="883"/>
    </location>
</feature>
<dbReference type="InterPro" id="IPR004014">
    <property type="entry name" value="ATPase_P-typ_cation-transptr_N"/>
</dbReference>
<dbReference type="SUPFAM" id="SSF81660">
    <property type="entry name" value="Metal cation-transporting ATPase, ATP-binding domain N"/>
    <property type="match status" value="1"/>
</dbReference>
<dbReference type="Gene3D" id="1.20.1110.10">
    <property type="entry name" value="Calcium-transporting ATPase, transmembrane domain"/>
    <property type="match status" value="1"/>
</dbReference>
<keyword evidence="8 9" id="KW-0472">Membrane</keyword>
<dbReference type="SFLD" id="SFLDS00003">
    <property type="entry name" value="Haloacid_Dehalogenase"/>
    <property type="match status" value="1"/>
</dbReference>
<dbReference type="SMART" id="SM00831">
    <property type="entry name" value="Cation_ATPase_N"/>
    <property type="match status" value="1"/>
</dbReference>
<dbReference type="InterPro" id="IPR036412">
    <property type="entry name" value="HAD-like_sf"/>
</dbReference>
<evidence type="ECO:0000256" key="6">
    <source>
        <dbReference type="ARBA" id="ARBA00022967"/>
    </source>
</evidence>
<dbReference type="EMBL" id="MHKU01000030">
    <property type="protein sequence ID" value="OGY96495.1"/>
    <property type="molecule type" value="Genomic_DNA"/>
</dbReference>
<dbReference type="InterPro" id="IPR044492">
    <property type="entry name" value="P_typ_ATPase_HD_dom"/>
</dbReference>
<keyword evidence="3 9" id="KW-0812">Transmembrane</keyword>
<dbReference type="InterPro" id="IPR023298">
    <property type="entry name" value="ATPase_P-typ_TM_dom_sf"/>
</dbReference>
<evidence type="ECO:0000256" key="1">
    <source>
        <dbReference type="ARBA" id="ARBA00004141"/>
    </source>
</evidence>
<feature type="transmembrane region" description="Helical" evidence="9">
    <location>
        <begin position="277"/>
        <end position="301"/>
    </location>
</feature>
<dbReference type="SUPFAM" id="SSF56784">
    <property type="entry name" value="HAD-like"/>
    <property type="match status" value="1"/>
</dbReference>
<evidence type="ECO:0000313" key="11">
    <source>
        <dbReference type="EMBL" id="OGY96495.1"/>
    </source>
</evidence>
<dbReference type="Pfam" id="PF13246">
    <property type="entry name" value="Cation_ATPase"/>
    <property type="match status" value="1"/>
</dbReference>
<evidence type="ECO:0000259" key="10">
    <source>
        <dbReference type="SMART" id="SM00831"/>
    </source>
</evidence>
<evidence type="ECO:0000256" key="7">
    <source>
        <dbReference type="ARBA" id="ARBA00022989"/>
    </source>
</evidence>
<feature type="transmembrane region" description="Helical" evidence="9">
    <location>
        <begin position="835"/>
        <end position="855"/>
    </location>
</feature>
<feature type="domain" description="Cation-transporting P-type ATPase N-terminal" evidence="10">
    <location>
        <begin position="5"/>
        <end position="79"/>
    </location>
</feature>
<dbReference type="PANTHER" id="PTHR43294">
    <property type="entry name" value="SODIUM/POTASSIUM-TRANSPORTING ATPASE SUBUNIT ALPHA"/>
    <property type="match status" value="1"/>
</dbReference>
<dbReference type="InterPro" id="IPR050510">
    <property type="entry name" value="Cation_transp_ATPase_P-type"/>
</dbReference>
<dbReference type="PRINTS" id="PR00119">
    <property type="entry name" value="CATATPASE"/>
</dbReference>
<accession>A0A1G2C503</accession>
<feature type="transmembrane region" description="Helical" evidence="9">
    <location>
        <begin position="775"/>
        <end position="792"/>
    </location>
</feature>
<sequence>MASGNWHSVSLEELENELRTNLREGLGGDESKSRLVSFGANELPLGNRDSLALIFLRQFESPLIYILLGAGLLVFLTGEKGDAFIIVFVTLFNAVVGTFQEGKAQNTLDALKKFSEGSATVLRGNEELIVPDRELVPGDVIIVREGEKIPADVRLIETHNLKVDESAITGEAIPVHKAEGVIHNKERTPSQQTNMVFKGTYAVAGRARAIVVATGGNSWIGGVSRAISRVDTEIPLKADIRHLSQVILSGVFAVISVVFSLGLFYGKPAEEMFRTAVALAVSIIPEGLPIVITLILATGVWRMAKRNALVKKLQAVEALGQARVIAVDKTGTITVNELVVRKVFAGEKMFEVTGYGYEGKGDVLFNGNTIDPLNHEELLLAGKIAAFCSDAEVAFLEGARTWKVAGDPTEAAMLVFSEKIGFHRSELDQEAPVLSDLPFDYKTRYHATSHRVDDGSVRQFIAIAGAPEAVLALSTKWIAEEGKLKILGDEERKELEKTFSQMAHGGLRVVGFGFLEVPFSEGKMPEIKNMTLAGFFGIEDSIRPEVHASLLRAKEAGVKVVMISGDHKNTAVAIAREAGIYSSGDTVLTGEELSKLSETEFLRALGTTTVFARIEPDDKMKIIFGYRKRGEVVAMTGDGVNDAPSLVAADLGVAMGRIGTEVAKEAADIVLLDDNFGSIVSAIEEGRSIYKTIKKVILYLFSTGLGEVFTIVGALFLGFPLPILPGQIVWLNLVTDGFLDVALAMEPKEQGLLAGKFERPKKYLVDKLMMQRMPGMALVMMAGALAVFMNYAEYDMPKALTLSLTTLAIFQWFNAWNCRSETKSIFSSGIFSNKFLIYATVVVVFLQLFAVYSPIMNQLLKTTPLGLADWILAAVVAFSIVVVEEVRKFFYRRFLHSRPGFAA</sequence>
<keyword evidence="6" id="KW-1278">Translocase</keyword>
<comment type="subcellular location">
    <subcellularLocation>
        <location evidence="1">Membrane</location>
        <topology evidence="1">Multi-pass membrane protein</topology>
    </subcellularLocation>
</comment>
<protein>
    <recommendedName>
        <fullName evidence="10">Cation-transporting P-type ATPase N-terminal domain-containing protein</fullName>
    </recommendedName>
</protein>
<dbReference type="InterPro" id="IPR023214">
    <property type="entry name" value="HAD_sf"/>
</dbReference>
<organism evidence="11 12">
    <name type="scientific">Candidatus Liptonbacteria bacterium GWB1_49_6</name>
    <dbReference type="NCBI Taxonomy" id="1798644"/>
    <lineage>
        <taxon>Bacteria</taxon>
        <taxon>Candidatus Liptoniibacteriota</taxon>
    </lineage>
</organism>
<comment type="similarity">
    <text evidence="2">Belongs to the cation transport ATPase (P-type) (TC 3.A.3) family. Type IIA subfamily.</text>
</comment>
<evidence type="ECO:0000256" key="5">
    <source>
        <dbReference type="ARBA" id="ARBA00022840"/>
    </source>
</evidence>
<feature type="transmembrane region" description="Helical" evidence="9">
    <location>
        <begin position="246"/>
        <end position="265"/>
    </location>
</feature>
<dbReference type="InterPro" id="IPR006068">
    <property type="entry name" value="ATPase_P-typ_cation-transptr_C"/>
</dbReference>
<dbReference type="STRING" id="1798644.A2122_02250"/>
<dbReference type="PROSITE" id="PS00154">
    <property type="entry name" value="ATPASE_E1_E2"/>
    <property type="match status" value="1"/>
</dbReference>
<keyword evidence="4" id="KW-0547">Nucleotide-binding</keyword>
<evidence type="ECO:0000256" key="4">
    <source>
        <dbReference type="ARBA" id="ARBA00022741"/>
    </source>
</evidence>
<dbReference type="PANTHER" id="PTHR43294:SF20">
    <property type="entry name" value="P-TYPE ATPASE"/>
    <property type="match status" value="1"/>
</dbReference>
<dbReference type="AlphaFoldDB" id="A0A1G2C503"/>
<evidence type="ECO:0000256" key="8">
    <source>
        <dbReference type="ARBA" id="ARBA00023136"/>
    </source>
</evidence>
<feature type="transmembrane region" description="Helical" evidence="9">
    <location>
        <begin position="696"/>
        <end position="717"/>
    </location>
</feature>
<dbReference type="GO" id="GO:0005886">
    <property type="term" value="C:plasma membrane"/>
    <property type="evidence" value="ECO:0007669"/>
    <property type="project" value="UniProtKB-SubCell"/>
</dbReference>
<dbReference type="GO" id="GO:1902600">
    <property type="term" value="P:proton transmembrane transport"/>
    <property type="evidence" value="ECO:0007669"/>
    <property type="project" value="TreeGrafter"/>
</dbReference>
<keyword evidence="5" id="KW-0067">ATP-binding</keyword>
<dbReference type="GO" id="GO:0005524">
    <property type="term" value="F:ATP binding"/>
    <property type="evidence" value="ECO:0007669"/>
    <property type="project" value="UniProtKB-KW"/>
</dbReference>
<dbReference type="InterPro" id="IPR008250">
    <property type="entry name" value="ATPase_P-typ_transduc_dom_A_sf"/>
</dbReference>
<evidence type="ECO:0000256" key="9">
    <source>
        <dbReference type="SAM" id="Phobius"/>
    </source>
</evidence>
<dbReference type="SFLD" id="SFLDG00002">
    <property type="entry name" value="C1.7:_P-type_atpase_like"/>
    <property type="match status" value="1"/>
</dbReference>
<evidence type="ECO:0000256" key="3">
    <source>
        <dbReference type="ARBA" id="ARBA00022692"/>
    </source>
</evidence>
<reference evidence="11 12" key="1">
    <citation type="journal article" date="2016" name="Nat. Commun.">
        <title>Thousands of microbial genomes shed light on interconnected biogeochemical processes in an aquifer system.</title>
        <authorList>
            <person name="Anantharaman K."/>
            <person name="Brown C.T."/>
            <person name="Hug L.A."/>
            <person name="Sharon I."/>
            <person name="Castelle C.J."/>
            <person name="Probst A.J."/>
            <person name="Thomas B.C."/>
            <person name="Singh A."/>
            <person name="Wilkins M.J."/>
            <person name="Karaoz U."/>
            <person name="Brodie E.L."/>
            <person name="Williams K.H."/>
            <person name="Hubbard S.S."/>
            <person name="Banfield J.F."/>
        </authorList>
    </citation>
    <scope>NUCLEOTIDE SEQUENCE [LARGE SCALE GENOMIC DNA]</scope>
</reference>
<gene>
    <name evidence="11" type="ORF">A2122_02250</name>
</gene>